<evidence type="ECO:0000313" key="1">
    <source>
        <dbReference type="EMBL" id="SVB52006.1"/>
    </source>
</evidence>
<proteinExistence type="predicted"/>
<reference evidence="1" key="1">
    <citation type="submission" date="2018-05" db="EMBL/GenBank/DDBJ databases">
        <authorList>
            <person name="Lanie J.A."/>
            <person name="Ng W.-L."/>
            <person name="Kazmierczak K.M."/>
            <person name="Andrzejewski T.M."/>
            <person name="Davidsen T.M."/>
            <person name="Wayne K.J."/>
            <person name="Tettelin H."/>
            <person name="Glass J.I."/>
            <person name="Rusch D."/>
            <person name="Podicherti R."/>
            <person name="Tsui H.-C.T."/>
            <person name="Winkler M.E."/>
        </authorList>
    </citation>
    <scope>NUCLEOTIDE SEQUENCE</scope>
</reference>
<evidence type="ECO:0008006" key="2">
    <source>
        <dbReference type="Google" id="ProtNLM"/>
    </source>
</evidence>
<protein>
    <recommendedName>
        <fullName evidence="2">Methionine biosynthesis protein MetW</fullName>
    </recommendedName>
</protein>
<accession>A0A382EMG8</accession>
<dbReference type="SUPFAM" id="SSF53335">
    <property type="entry name" value="S-adenosyl-L-methionine-dependent methyltransferases"/>
    <property type="match status" value="1"/>
</dbReference>
<name>A0A382EMG8_9ZZZZ</name>
<feature type="non-terminal residue" evidence="1">
    <location>
        <position position="1"/>
    </location>
</feature>
<dbReference type="Gene3D" id="3.40.50.150">
    <property type="entry name" value="Vaccinia Virus protein VP39"/>
    <property type="match status" value="1"/>
</dbReference>
<dbReference type="InterPro" id="IPR029063">
    <property type="entry name" value="SAM-dependent_MTases_sf"/>
</dbReference>
<dbReference type="EMBL" id="UINC01045345">
    <property type="protein sequence ID" value="SVB52006.1"/>
    <property type="molecule type" value="Genomic_DNA"/>
</dbReference>
<organism evidence="1">
    <name type="scientific">marine metagenome</name>
    <dbReference type="NCBI Taxonomy" id="408172"/>
    <lineage>
        <taxon>unclassified sequences</taxon>
        <taxon>metagenomes</taxon>
        <taxon>ecological metagenomes</taxon>
    </lineage>
</organism>
<dbReference type="Pfam" id="PF07021">
    <property type="entry name" value="MetW"/>
    <property type="match status" value="1"/>
</dbReference>
<dbReference type="InterPro" id="IPR010743">
    <property type="entry name" value="Methionine_synth_MetW"/>
</dbReference>
<gene>
    <name evidence="1" type="ORF">METZ01_LOCUS204860</name>
</gene>
<dbReference type="AlphaFoldDB" id="A0A382EMG8"/>
<sequence length="178" mass="19940">VEKKGVDGRGLEISPAGVRECLRQGLSVVQGDADTDLKNYPTGAFEYIVLSETLQTTHNPIVVLRELVRIGHFAIVSFPNFGYWHCRWQLLVRGRMPVTRNLPLPWYATPNIHFSTIADFVETCREERIEIVRSYAVNQRGTLGRFFGARVFANLFGAQGVFLLAAASAQRDDESKGV</sequence>